<dbReference type="CDD" id="cd00637">
    <property type="entry name" value="7tm_classA_rhodopsin-like"/>
    <property type="match status" value="1"/>
</dbReference>
<dbReference type="PANTHER" id="PTHR24247">
    <property type="entry name" value="5-HYDROXYTRYPTAMINE RECEPTOR"/>
    <property type="match status" value="1"/>
</dbReference>
<keyword evidence="8 10" id="KW-0675">Receptor</keyword>
<dbReference type="GO" id="GO:0045202">
    <property type="term" value="C:synapse"/>
    <property type="evidence" value="ECO:0007669"/>
    <property type="project" value="GOC"/>
</dbReference>
<evidence type="ECO:0000256" key="2">
    <source>
        <dbReference type="ARBA" id="ARBA00010663"/>
    </source>
</evidence>
<proteinExistence type="inferred from homology"/>
<dbReference type="PROSITE" id="PS50262">
    <property type="entry name" value="G_PROTEIN_RECEP_F1_2"/>
    <property type="match status" value="1"/>
</dbReference>
<dbReference type="AlphaFoldDB" id="A0A9J6CFP8"/>
<evidence type="ECO:0000256" key="3">
    <source>
        <dbReference type="ARBA" id="ARBA00022475"/>
    </source>
</evidence>
<evidence type="ECO:0000256" key="4">
    <source>
        <dbReference type="ARBA" id="ARBA00022692"/>
    </source>
</evidence>
<feature type="transmembrane region" description="Helical" evidence="11">
    <location>
        <begin position="118"/>
        <end position="141"/>
    </location>
</feature>
<accession>A0A9J6CFP8</accession>
<evidence type="ECO:0000313" key="14">
    <source>
        <dbReference type="Proteomes" id="UP001107558"/>
    </source>
</evidence>
<dbReference type="InterPro" id="IPR000276">
    <property type="entry name" value="GPCR_Rhodpsn"/>
</dbReference>
<keyword evidence="3" id="KW-1003">Cell membrane</keyword>
<keyword evidence="9 10" id="KW-0807">Transducer</keyword>
<comment type="caution">
    <text evidence="13">The sequence shown here is derived from an EMBL/GenBank/DDBJ whole genome shotgun (WGS) entry which is preliminary data.</text>
</comment>
<evidence type="ECO:0000256" key="10">
    <source>
        <dbReference type="RuleBase" id="RU000688"/>
    </source>
</evidence>
<evidence type="ECO:0000256" key="1">
    <source>
        <dbReference type="ARBA" id="ARBA00004651"/>
    </source>
</evidence>
<feature type="transmembrane region" description="Helical" evidence="11">
    <location>
        <begin position="219"/>
        <end position="242"/>
    </location>
</feature>
<dbReference type="OrthoDB" id="9445642at2759"/>
<dbReference type="GO" id="GO:0007268">
    <property type="term" value="P:chemical synaptic transmission"/>
    <property type="evidence" value="ECO:0007669"/>
    <property type="project" value="TreeGrafter"/>
</dbReference>
<dbReference type="GO" id="GO:0030425">
    <property type="term" value="C:dendrite"/>
    <property type="evidence" value="ECO:0007669"/>
    <property type="project" value="TreeGrafter"/>
</dbReference>
<dbReference type="Pfam" id="PF00001">
    <property type="entry name" value="7tm_1"/>
    <property type="match status" value="1"/>
</dbReference>
<keyword evidence="4 10" id="KW-0812">Transmembrane</keyword>
<dbReference type="Proteomes" id="UP001107558">
    <property type="component" value="Chromosome 1"/>
</dbReference>
<name>A0A9J6CFP8_POLVA</name>
<feature type="transmembrane region" description="Helical" evidence="11">
    <location>
        <begin position="161"/>
        <end position="183"/>
    </location>
</feature>
<dbReference type="Gene3D" id="1.20.1070.10">
    <property type="entry name" value="Rhodopsin 7-helix transmembrane proteins"/>
    <property type="match status" value="1"/>
</dbReference>
<dbReference type="SUPFAM" id="SSF81321">
    <property type="entry name" value="Family A G protein-coupled receptor-like"/>
    <property type="match status" value="1"/>
</dbReference>
<dbReference type="EMBL" id="JADBJN010000001">
    <property type="protein sequence ID" value="KAG5680765.1"/>
    <property type="molecule type" value="Genomic_DNA"/>
</dbReference>
<dbReference type="InterPro" id="IPR017452">
    <property type="entry name" value="GPCR_Rhodpsn_7TM"/>
</dbReference>
<evidence type="ECO:0000256" key="5">
    <source>
        <dbReference type="ARBA" id="ARBA00022989"/>
    </source>
</evidence>
<evidence type="ECO:0000256" key="11">
    <source>
        <dbReference type="SAM" id="Phobius"/>
    </source>
</evidence>
<dbReference type="PANTHER" id="PTHR24247:SF241">
    <property type="entry name" value="5-HYDROXYTRYPTAMINE RECEPTOR 2A-RELATED"/>
    <property type="match status" value="1"/>
</dbReference>
<gene>
    <name evidence="13" type="ORF">PVAND_010252</name>
</gene>
<dbReference type="GO" id="GO:0007187">
    <property type="term" value="P:G protein-coupled receptor signaling pathway, coupled to cyclic nucleotide second messenger"/>
    <property type="evidence" value="ECO:0007669"/>
    <property type="project" value="TreeGrafter"/>
</dbReference>
<dbReference type="GO" id="GO:0007198">
    <property type="term" value="P:adenylate cyclase-inhibiting serotonin receptor signaling pathway"/>
    <property type="evidence" value="ECO:0007669"/>
    <property type="project" value="TreeGrafter"/>
</dbReference>
<dbReference type="GO" id="GO:0030594">
    <property type="term" value="F:neurotransmitter receptor activity"/>
    <property type="evidence" value="ECO:0007669"/>
    <property type="project" value="TreeGrafter"/>
</dbReference>
<feature type="domain" description="G-protein coupled receptors family 1 profile" evidence="12">
    <location>
        <begin position="21"/>
        <end position="273"/>
    </location>
</feature>
<dbReference type="GO" id="GO:0051378">
    <property type="term" value="F:serotonin binding"/>
    <property type="evidence" value="ECO:0007669"/>
    <property type="project" value="TreeGrafter"/>
</dbReference>
<feature type="transmembrane region" description="Helical" evidence="11">
    <location>
        <begin position="6"/>
        <end position="30"/>
    </location>
</feature>
<feature type="transmembrane region" description="Helical" evidence="11">
    <location>
        <begin position="254"/>
        <end position="275"/>
    </location>
</feature>
<comment type="similarity">
    <text evidence="2 10">Belongs to the G-protein coupled receptor 1 family.</text>
</comment>
<evidence type="ECO:0000256" key="8">
    <source>
        <dbReference type="ARBA" id="ARBA00023170"/>
    </source>
</evidence>
<comment type="subcellular location">
    <subcellularLocation>
        <location evidence="1">Cell membrane</location>
        <topology evidence="1">Multi-pass membrane protein</topology>
    </subcellularLocation>
</comment>
<dbReference type="GO" id="GO:0004993">
    <property type="term" value="F:G protein-coupled serotonin receptor activity"/>
    <property type="evidence" value="ECO:0007669"/>
    <property type="project" value="TreeGrafter"/>
</dbReference>
<reference evidence="13" key="1">
    <citation type="submission" date="2021-03" db="EMBL/GenBank/DDBJ databases">
        <title>Chromosome level genome of the anhydrobiotic midge Polypedilum vanderplanki.</title>
        <authorList>
            <person name="Yoshida Y."/>
            <person name="Kikawada T."/>
            <person name="Gusev O."/>
        </authorList>
    </citation>
    <scope>NUCLEOTIDE SEQUENCE</scope>
    <source>
        <strain evidence="13">NIAS01</strain>
        <tissue evidence="13">Whole body or cell culture</tissue>
    </source>
</reference>
<dbReference type="GO" id="GO:0005886">
    <property type="term" value="C:plasma membrane"/>
    <property type="evidence" value="ECO:0007669"/>
    <property type="project" value="UniProtKB-SubCell"/>
</dbReference>
<evidence type="ECO:0000256" key="7">
    <source>
        <dbReference type="ARBA" id="ARBA00023136"/>
    </source>
</evidence>
<protein>
    <recommendedName>
        <fullName evidence="12">G-protein coupled receptors family 1 profile domain-containing protein</fullName>
    </recommendedName>
</protein>
<keyword evidence="5 11" id="KW-1133">Transmembrane helix</keyword>
<keyword evidence="14" id="KW-1185">Reference proteome</keyword>
<sequence>MEVTYILTTIEIIIAILAGIGNTFVITIFFKDEKLRNRKINSLFVSQAFSDLLVGIIGIPLNILLYLKLANEFCKLTISNIIAVRTVSINNVLLISFDRYKALSHPIKYAAKQSKFSLKISIFSSWFFGLLLGFIICFYNNDKHETECTFKNIITRDYAYFLQFVSSVLPFTTLVVIYSYVYLAMRKVHLNHTCDTCVDLQNSSKTICKIRRREFHATVNMLAIVASFAICKFPLLILHLTYEIFYEVEKDKNLQQVFIAINHLTTIINPILYALKLKDFRKSCIEFLSIETENKTSLYNRSQQRNHI</sequence>
<dbReference type="PROSITE" id="PS00237">
    <property type="entry name" value="G_PROTEIN_RECEP_F1_1"/>
    <property type="match status" value="1"/>
</dbReference>
<dbReference type="PRINTS" id="PR00237">
    <property type="entry name" value="GPCRRHODOPSN"/>
</dbReference>
<evidence type="ECO:0000259" key="12">
    <source>
        <dbReference type="PROSITE" id="PS50262"/>
    </source>
</evidence>
<evidence type="ECO:0000256" key="6">
    <source>
        <dbReference type="ARBA" id="ARBA00023040"/>
    </source>
</evidence>
<organism evidence="13 14">
    <name type="scientific">Polypedilum vanderplanki</name>
    <name type="common">Sleeping chironomid midge</name>
    <dbReference type="NCBI Taxonomy" id="319348"/>
    <lineage>
        <taxon>Eukaryota</taxon>
        <taxon>Metazoa</taxon>
        <taxon>Ecdysozoa</taxon>
        <taxon>Arthropoda</taxon>
        <taxon>Hexapoda</taxon>
        <taxon>Insecta</taxon>
        <taxon>Pterygota</taxon>
        <taxon>Neoptera</taxon>
        <taxon>Endopterygota</taxon>
        <taxon>Diptera</taxon>
        <taxon>Nematocera</taxon>
        <taxon>Chironomoidea</taxon>
        <taxon>Chironomidae</taxon>
        <taxon>Chironominae</taxon>
        <taxon>Polypedilum</taxon>
        <taxon>Polypedilum</taxon>
    </lineage>
</organism>
<evidence type="ECO:0000256" key="9">
    <source>
        <dbReference type="ARBA" id="ARBA00023224"/>
    </source>
</evidence>
<keyword evidence="6 10" id="KW-0297">G-protein coupled receptor</keyword>
<keyword evidence="7 11" id="KW-0472">Membrane</keyword>
<feature type="transmembrane region" description="Helical" evidence="11">
    <location>
        <begin position="42"/>
        <end position="66"/>
    </location>
</feature>
<evidence type="ECO:0000313" key="13">
    <source>
        <dbReference type="EMBL" id="KAG5680765.1"/>
    </source>
</evidence>